<dbReference type="EMBL" id="QPEX01000010">
    <property type="protein sequence ID" value="RCS54552.1"/>
    <property type="molecule type" value="Genomic_DNA"/>
</dbReference>
<dbReference type="InterPro" id="IPR045584">
    <property type="entry name" value="Pilin-like"/>
</dbReference>
<keyword evidence="1" id="KW-0488">Methylation</keyword>
<dbReference type="InterPro" id="IPR000983">
    <property type="entry name" value="Bac_GSPG_pilin"/>
</dbReference>
<dbReference type="RefSeq" id="WP_114367617.1">
    <property type="nucleotide sequence ID" value="NZ_QPEX01000010.1"/>
</dbReference>
<keyword evidence="2" id="KW-1133">Transmembrane helix</keyword>
<dbReference type="PROSITE" id="PS00409">
    <property type="entry name" value="PROKAR_NTER_METHYL"/>
    <property type="match status" value="1"/>
</dbReference>
<sequence length="302" mass="32910">MTSRIRASHRGFTLVELLVVIAIIGILSGLALVGISRARTSVLNSSMKFETGQISQALELYKEKHGALPPDGNTAVTTDATKRATAFSRHLNKMFPQRNPSLDTPTTTNMSNLANSYNLVNPSPTSATPYQLSDIDPSEGFVLCLMGFSPNVEQPLTGTGERTPLFQFDQTRLVDPDGDGWWSYKARYCESEYVYFNANTYTDGSSVVASFTPNIASGTARPYGMILNNNPVWASPKTFQLMLAGLDDSFGDGFSKTDQMKIYPSGVQDTTNAPTSINYSLQDMDNIVSFGQASTLESDTDL</sequence>
<comment type="caution">
    <text evidence="3">The sequence shown here is derived from an EMBL/GenBank/DDBJ whole genome shotgun (WGS) entry which is preliminary data.</text>
</comment>
<dbReference type="PANTHER" id="PTHR30093:SF2">
    <property type="entry name" value="TYPE II SECRETION SYSTEM PROTEIN H"/>
    <property type="match status" value="1"/>
</dbReference>
<name>A0A368KYX2_9BACT</name>
<dbReference type="PANTHER" id="PTHR30093">
    <property type="entry name" value="GENERAL SECRETION PATHWAY PROTEIN G"/>
    <property type="match status" value="1"/>
</dbReference>
<dbReference type="AlphaFoldDB" id="A0A368KYX2"/>
<dbReference type="SUPFAM" id="SSF54523">
    <property type="entry name" value="Pili subunits"/>
    <property type="match status" value="1"/>
</dbReference>
<organism evidence="3 4">
    <name type="scientific">Bremerella cremea</name>
    <dbReference type="NCBI Taxonomy" id="1031537"/>
    <lineage>
        <taxon>Bacteria</taxon>
        <taxon>Pseudomonadati</taxon>
        <taxon>Planctomycetota</taxon>
        <taxon>Planctomycetia</taxon>
        <taxon>Pirellulales</taxon>
        <taxon>Pirellulaceae</taxon>
        <taxon>Bremerella</taxon>
    </lineage>
</organism>
<dbReference type="GO" id="GO:0015627">
    <property type="term" value="C:type II protein secretion system complex"/>
    <property type="evidence" value="ECO:0007669"/>
    <property type="project" value="InterPro"/>
</dbReference>
<dbReference type="PRINTS" id="PR00813">
    <property type="entry name" value="BCTERIALGSPG"/>
</dbReference>
<evidence type="ECO:0000313" key="4">
    <source>
        <dbReference type="Proteomes" id="UP000253562"/>
    </source>
</evidence>
<feature type="transmembrane region" description="Helical" evidence="2">
    <location>
        <begin position="12"/>
        <end position="35"/>
    </location>
</feature>
<dbReference type="GO" id="GO:0015628">
    <property type="term" value="P:protein secretion by the type II secretion system"/>
    <property type="evidence" value="ECO:0007669"/>
    <property type="project" value="InterPro"/>
</dbReference>
<gene>
    <name evidence="3" type="ORF">DTL42_05285</name>
</gene>
<evidence type="ECO:0000256" key="1">
    <source>
        <dbReference type="ARBA" id="ARBA00022481"/>
    </source>
</evidence>
<reference evidence="3 4" key="1">
    <citation type="submission" date="2018-07" db="EMBL/GenBank/DDBJ databases">
        <title>Comparative genomes isolates from brazilian mangrove.</title>
        <authorList>
            <person name="De Araujo J.E."/>
            <person name="Taketani R.G."/>
            <person name="Silva M.C.P."/>
            <person name="Lourenco M.V."/>
            <person name="Oliveira V.M."/>
            <person name="Andreote F.D."/>
        </authorList>
    </citation>
    <scope>NUCLEOTIDE SEQUENCE [LARGE SCALE GENOMIC DNA]</scope>
    <source>
        <strain evidence="3 4">HEX PRIS-MGV</strain>
    </source>
</reference>
<dbReference type="Pfam" id="PF07963">
    <property type="entry name" value="N_methyl"/>
    <property type="match status" value="1"/>
</dbReference>
<protein>
    <submittedName>
        <fullName evidence="3">Type II secretion system protein</fullName>
    </submittedName>
</protein>
<proteinExistence type="predicted"/>
<accession>A0A368KYX2</accession>
<dbReference type="NCBIfam" id="TIGR02532">
    <property type="entry name" value="IV_pilin_GFxxxE"/>
    <property type="match status" value="1"/>
</dbReference>
<keyword evidence="2" id="KW-0472">Membrane</keyword>
<dbReference type="OrthoDB" id="283383at2"/>
<evidence type="ECO:0000256" key="2">
    <source>
        <dbReference type="SAM" id="Phobius"/>
    </source>
</evidence>
<keyword evidence="2" id="KW-0812">Transmembrane</keyword>
<dbReference type="InterPro" id="IPR012902">
    <property type="entry name" value="N_methyl_site"/>
</dbReference>
<evidence type="ECO:0000313" key="3">
    <source>
        <dbReference type="EMBL" id="RCS54552.1"/>
    </source>
</evidence>
<dbReference type="Proteomes" id="UP000253562">
    <property type="component" value="Unassembled WGS sequence"/>
</dbReference>
<dbReference type="Gene3D" id="3.30.700.10">
    <property type="entry name" value="Glycoprotein, Type 4 Pilin"/>
    <property type="match status" value="1"/>
</dbReference>